<dbReference type="SMART" id="SM00741">
    <property type="entry name" value="SapB"/>
    <property type="match status" value="1"/>
</dbReference>
<dbReference type="PROSITE" id="PS50015">
    <property type="entry name" value="SAP_B"/>
    <property type="match status" value="1"/>
</dbReference>
<keyword evidence="1" id="KW-1015">Disulfide bond</keyword>
<feature type="domain" description="Saposin B-type" evidence="3">
    <location>
        <begin position="31"/>
        <end position="108"/>
    </location>
</feature>
<dbReference type="SUPFAM" id="SSF47862">
    <property type="entry name" value="Saposin"/>
    <property type="match status" value="1"/>
</dbReference>
<proteinExistence type="predicted"/>
<protein>
    <submittedName>
        <fullName evidence="5">Saposin B-type domain-containing protein</fullName>
    </submittedName>
</protein>
<dbReference type="InterPro" id="IPR008139">
    <property type="entry name" value="SaposinB_dom"/>
</dbReference>
<evidence type="ECO:0000259" key="3">
    <source>
        <dbReference type="PROSITE" id="PS50015"/>
    </source>
</evidence>
<evidence type="ECO:0000256" key="1">
    <source>
        <dbReference type="ARBA" id="ARBA00023157"/>
    </source>
</evidence>
<evidence type="ECO:0000313" key="5">
    <source>
        <dbReference type="WBParaSite" id="PSAMB.scaffold1644size29086.g14205.t1"/>
    </source>
</evidence>
<dbReference type="InterPro" id="IPR011001">
    <property type="entry name" value="Saposin-like"/>
</dbReference>
<feature type="chain" id="PRO_5037687156" evidence="2">
    <location>
        <begin position="17"/>
        <end position="108"/>
    </location>
</feature>
<dbReference type="AlphaFoldDB" id="A0A914VAP3"/>
<accession>A0A914VAP3</accession>
<dbReference type="Gene3D" id="1.10.225.10">
    <property type="entry name" value="Saposin-like"/>
    <property type="match status" value="1"/>
</dbReference>
<dbReference type="Proteomes" id="UP000887566">
    <property type="component" value="Unplaced"/>
</dbReference>
<sequence>MKFVVAFLAVVVCAMAMPHDVKDIHQKTILDGILCGGCQDLIKGGEKLGADEVEKYVEDEVDSLCKVASFLAHECEKELDKLVGTLVQKIEDKVDPLTACKDVDLCKK</sequence>
<evidence type="ECO:0000256" key="2">
    <source>
        <dbReference type="SAM" id="SignalP"/>
    </source>
</evidence>
<keyword evidence="4" id="KW-1185">Reference proteome</keyword>
<evidence type="ECO:0000313" key="4">
    <source>
        <dbReference type="Proteomes" id="UP000887566"/>
    </source>
</evidence>
<dbReference type="WBParaSite" id="PSAMB.scaffold1644size29086.g14205.t1">
    <property type="protein sequence ID" value="PSAMB.scaffold1644size29086.g14205.t1"/>
    <property type="gene ID" value="PSAMB.scaffold1644size29086.g14205"/>
</dbReference>
<reference evidence="5" key="1">
    <citation type="submission" date="2022-11" db="UniProtKB">
        <authorList>
            <consortium name="WormBaseParasite"/>
        </authorList>
    </citation>
    <scope>IDENTIFICATION</scope>
</reference>
<feature type="signal peptide" evidence="2">
    <location>
        <begin position="1"/>
        <end position="16"/>
    </location>
</feature>
<keyword evidence="2" id="KW-0732">Signal</keyword>
<name>A0A914VAP3_9BILA</name>
<organism evidence="4 5">
    <name type="scientific">Plectus sambesii</name>
    <dbReference type="NCBI Taxonomy" id="2011161"/>
    <lineage>
        <taxon>Eukaryota</taxon>
        <taxon>Metazoa</taxon>
        <taxon>Ecdysozoa</taxon>
        <taxon>Nematoda</taxon>
        <taxon>Chromadorea</taxon>
        <taxon>Plectida</taxon>
        <taxon>Plectina</taxon>
        <taxon>Plectoidea</taxon>
        <taxon>Plectidae</taxon>
        <taxon>Plectus</taxon>
    </lineage>
</organism>